<dbReference type="EMBL" id="MHIG01000005">
    <property type="protein sequence ID" value="OGY48063.1"/>
    <property type="molecule type" value="Genomic_DNA"/>
</dbReference>
<comment type="caution">
    <text evidence="2">The sequence shown here is derived from an EMBL/GenBank/DDBJ whole genome shotgun (WGS) entry which is preliminary data.</text>
</comment>
<accession>A0A1G1Y6V8</accession>
<dbReference type="AlphaFoldDB" id="A0A1G1Y6V8"/>
<dbReference type="Proteomes" id="UP000178385">
    <property type="component" value="Unassembled WGS sequence"/>
</dbReference>
<name>A0A1G1Y6V8_9BACT</name>
<evidence type="ECO:0000313" key="3">
    <source>
        <dbReference type="Proteomes" id="UP000178385"/>
    </source>
</evidence>
<keyword evidence="1" id="KW-0732">Signal</keyword>
<sequence length="174" mass="19732">MKRFYQQLQKYTHTAVSAAVLTVFAFQFIFPQHVAAAAVVEPEASVLLPKVTISEGLKSTETVVLARPYREYEVVKTYKITVTAYSSTVDQTDSTPCITANGFDLCEHNREDVIAANFLPFGTKVRIPEYFGDRIFTVQDRMNARYYYRADVWFKTRADAVSFGAPYTVVEVVK</sequence>
<protein>
    <recommendedName>
        <fullName evidence="4">3D domain-containing protein</fullName>
    </recommendedName>
</protein>
<feature type="chain" id="PRO_5009581501" description="3D domain-containing protein" evidence="1">
    <location>
        <begin position="37"/>
        <end position="174"/>
    </location>
</feature>
<feature type="signal peptide" evidence="1">
    <location>
        <begin position="1"/>
        <end position="36"/>
    </location>
</feature>
<reference evidence="2 3" key="1">
    <citation type="journal article" date="2016" name="Nat. Commun.">
        <title>Thousands of microbial genomes shed light on interconnected biogeochemical processes in an aquifer system.</title>
        <authorList>
            <person name="Anantharaman K."/>
            <person name="Brown C.T."/>
            <person name="Hug L.A."/>
            <person name="Sharon I."/>
            <person name="Castelle C.J."/>
            <person name="Probst A.J."/>
            <person name="Thomas B.C."/>
            <person name="Singh A."/>
            <person name="Wilkins M.J."/>
            <person name="Karaoz U."/>
            <person name="Brodie E.L."/>
            <person name="Williams K.H."/>
            <person name="Hubbard S.S."/>
            <person name="Banfield J.F."/>
        </authorList>
    </citation>
    <scope>NUCLEOTIDE SEQUENCE [LARGE SCALE GENOMIC DNA]</scope>
</reference>
<proteinExistence type="predicted"/>
<evidence type="ECO:0000256" key="1">
    <source>
        <dbReference type="SAM" id="SignalP"/>
    </source>
</evidence>
<evidence type="ECO:0000313" key="2">
    <source>
        <dbReference type="EMBL" id="OGY48063.1"/>
    </source>
</evidence>
<dbReference type="CDD" id="cd22784">
    <property type="entry name" value="DPBB_MltA_YuiC-like"/>
    <property type="match status" value="1"/>
</dbReference>
<gene>
    <name evidence="2" type="ORF">A2840_02945</name>
</gene>
<organism evidence="2 3">
    <name type="scientific">Candidatus Buchananbacteria bacterium RIFCSPHIGHO2_01_FULL_47_11b</name>
    <dbReference type="NCBI Taxonomy" id="1797537"/>
    <lineage>
        <taxon>Bacteria</taxon>
        <taxon>Candidatus Buchananiibacteriota</taxon>
    </lineage>
</organism>
<evidence type="ECO:0008006" key="4">
    <source>
        <dbReference type="Google" id="ProtNLM"/>
    </source>
</evidence>